<dbReference type="EMBL" id="JAACJM010000152">
    <property type="protein sequence ID" value="KAF5342947.1"/>
    <property type="molecule type" value="Genomic_DNA"/>
</dbReference>
<protein>
    <submittedName>
        <fullName evidence="1">Uncharacterized protein</fullName>
    </submittedName>
</protein>
<name>A0A8H5CJL2_9AGAR</name>
<proteinExistence type="predicted"/>
<evidence type="ECO:0000313" key="1">
    <source>
        <dbReference type="EMBL" id="KAF5342947.1"/>
    </source>
</evidence>
<sequence length="102" mass="11107">MEITLERDLPSLHPTFPSIFRRFPFSPTSNSTTSISAQNSLPDLTPTPRILATPRSFCAYIPSPSTFSTLYLLVSLSKTHDLGLDSAVIEPSKHDGDISGSL</sequence>
<reference evidence="1 2" key="1">
    <citation type="journal article" date="2020" name="ISME J.">
        <title>Uncovering the hidden diversity of litter-decomposition mechanisms in mushroom-forming fungi.</title>
        <authorList>
            <person name="Floudas D."/>
            <person name="Bentzer J."/>
            <person name="Ahren D."/>
            <person name="Johansson T."/>
            <person name="Persson P."/>
            <person name="Tunlid A."/>
        </authorList>
    </citation>
    <scope>NUCLEOTIDE SEQUENCE [LARGE SCALE GENOMIC DNA]</scope>
    <source>
        <strain evidence="1 2">CBS 291.85</strain>
    </source>
</reference>
<gene>
    <name evidence="1" type="ORF">D9758_014966</name>
</gene>
<comment type="caution">
    <text evidence="1">The sequence shown here is derived from an EMBL/GenBank/DDBJ whole genome shotgun (WGS) entry which is preliminary data.</text>
</comment>
<keyword evidence="2" id="KW-1185">Reference proteome</keyword>
<dbReference type="AlphaFoldDB" id="A0A8H5CJL2"/>
<dbReference type="Proteomes" id="UP000559256">
    <property type="component" value="Unassembled WGS sequence"/>
</dbReference>
<evidence type="ECO:0000313" key="2">
    <source>
        <dbReference type="Proteomes" id="UP000559256"/>
    </source>
</evidence>
<organism evidence="1 2">
    <name type="scientific">Tetrapyrgos nigripes</name>
    <dbReference type="NCBI Taxonomy" id="182062"/>
    <lineage>
        <taxon>Eukaryota</taxon>
        <taxon>Fungi</taxon>
        <taxon>Dikarya</taxon>
        <taxon>Basidiomycota</taxon>
        <taxon>Agaricomycotina</taxon>
        <taxon>Agaricomycetes</taxon>
        <taxon>Agaricomycetidae</taxon>
        <taxon>Agaricales</taxon>
        <taxon>Marasmiineae</taxon>
        <taxon>Marasmiaceae</taxon>
        <taxon>Tetrapyrgos</taxon>
    </lineage>
</organism>
<accession>A0A8H5CJL2</accession>